<dbReference type="SUPFAM" id="SSF140500">
    <property type="entry name" value="BAS1536-like"/>
    <property type="match status" value="1"/>
</dbReference>
<dbReference type="InterPro" id="IPR037208">
    <property type="entry name" value="Spo0E-like_sf"/>
</dbReference>
<sequence length="74" mass="8638">MLQKIEDKRNQLLSAALYEKCLTDDDIVRLSQELDIYIVKFQKQLDLQRKKRSLSYKGVAQTERMSHVLAGVNI</sequence>
<accession>A0ABS8YMM5</accession>
<protein>
    <submittedName>
        <fullName evidence="1">Aspartyl-phosphate phosphatase Spo0E family protein</fullName>
    </submittedName>
</protein>
<proteinExistence type="predicted"/>
<dbReference type="Gene3D" id="4.10.280.10">
    <property type="entry name" value="Helix-loop-helix DNA-binding domain"/>
    <property type="match status" value="1"/>
</dbReference>
<gene>
    <name evidence="1" type="ORF">LQV63_27870</name>
</gene>
<dbReference type="InterPro" id="IPR018540">
    <property type="entry name" value="Spo0E-like"/>
</dbReference>
<reference evidence="1 2" key="1">
    <citation type="submission" date="2021-11" db="EMBL/GenBank/DDBJ databases">
        <title>Draft genome sequence of Paenibacillus profundus YoMME, a new Gram-positive bacteria with exoelectrogenic properties.</title>
        <authorList>
            <person name="Hubenova Y."/>
            <person name="Hubenova E."/>
            <person name="Manasiev Y."/>
            <person name="Peykov S."/>
            <person name="Mitov M."/>
        </authorList>
    </citation>
    <scope>NUCLEOTIDE SEQUENCE [LARGE SCALE GENOMIC DNA]</scope>
    <source>
        <strain evidence="1 2">YoMME</strain>
    </source>
</reference>
<dbReference type="EMBL" id="JAJNBZ010000040">
    <property type="protein sequence ID" value="MCE5173086.1"/>
    <property type="molecule type" value="Genomic_DNA"/>
</dbReference>
<name>A0ABS8YMM5_9BACL</name>
<evidence type="ECO:0000313" key="1">
    <source>
        <dbReference type="EMBL" id="MCE5173086.1"/>
    </source>
</evidence>
<keyword evidence="2" id="KW-1185">Reference proteome</keyword>
<organism evidence="1 2">
    <name type="scientific">Paenibacillus profundus</name>
    <dbReference type="NCBI Taxonomy" id="1173085"/>
    <lineage>
        <taxon>Bacteria</taxon>
        <taxon>Bacillati</taxon>
        <taxon>Bacillota</taxon>
        <taxon>Bacilli</taxon>
        <taxon>Bacillales</taxon>
        <taxon>Paenibacillaceae</taxon>
        <taxon>Paenibacillus</taxon>
    </lineage>
</organism>
<evidence type="ECO:0000313" key="2">
    <source>
        <dbReference type="Proteomes" id="UP001199916"/>
    </source>
</evidence>
<comment type="caution">
    <text evidence="1">The sequence shown here is derived from an EMBL/GenBank/DDBJ whole genome shotgun (WGS) entry which is preliminary data.</text>
</comment>
<dbReference type="InterPro" id="IPR036638">
    <property type="entry name" value="HLH_DNA-bd_sf"/>
</dbReference>
<dbReference type="Proteomes" id="UP001199916">
    <property type="component" value="Unassembled WGS sequence"/>
</dbReference>
<dbReference type="RefSeq" id="WP_019424449.1">
    <property type="nucleotide sequence ID" value="NZ_JAJNBZ010000040.1"/>
</dbReference>
<dbReference type="Pfam" id="PF09388">
    <property type="entry name" value="SpoOE-like"/>
    <property type="match status" value="1"/>
</dbReference>